<dbReference type="OrthoDB" id="9771846at2"/>
<dbReference type="RefSeq" id="WP_055333302.1">
    <property type="nucleotide sequence ID" value="NZ_CDNF01000003.1"/>
</dbReference>
<protein>
    <recommendedName>
        <fullName evidence="3">Rhamnosyl transferase family protein</fullName>
    </recommendedName>
</protein>
<sequence length="239" mass="28042">MKDKKVIFHIGFNTFEFDFVFINKNLEPPRLTKEWIDYRMDVFMKHTYKSLINQTNQSFTAVVNYVKTSENLIFEALSKYPKLEENIIFTCEGEKVIKNLISDYEYLYMVRLDSDDMYHPSFVQQLIDFNDNSVQCIINQEGYVYDINADKLGLWYALSPPFYTHIYKVDEYLKGYRHKLEGGHLGAINLNHKILPKGNFMVIIHGGNTATTFSNHNCTKSVIDDKSLKKQILNEFNIN</sequence>
<name>A0A0C7PTN3_PARSO</name>
<dbReference type="Proteomes" id="UP000049127">
    <property type="component" value="Unassembled WGS sequence"/>
</dbReference>
<dbReference type="EMBL" id="CEKZ01000003">
    <property type="protein sequence ID" value="CEQ03906.1"/>
    <property type="molecule type" value="Genomic_DNA"/>
</dbReference>
<evidence type="ECO:0008006" key="3">
    <source>
        <dbReference type="Google" id="ProtNLM"/>
    </source>
</evidence>
<proteinExistence type="predicted"/>
<accession>A0A0C7PTN3</accession>
<organism evidence="1 2">
    <name type="scientific">Paraclostridium sordellii</name>
    <name type="common">Clostridium sordellii</name>
    <dbReference type="NCBI Taxonomy" id="1505"/>
    <lineage>
        <taxon>Bacteria</taxon>
        <taxon>Bacillati</taxon>
        <taxon>Bacillota</taxon>
        <taxon>Clostridia</taxon>
        <taxon>Peptostreptococcales</taxon>
        <taxon>Peptostreptococcaceae</taxon>
        <taxon>Paraclostridium</taxon>
    </lineage>
</organism>
<evidence type="ECO:0000313" key="2">
    <source>
        <dbReference type="Proteomes" id="UP000049127"/>
    </source>
</evidence>
<dbReference type="AlphaFoldDB" id="A0A0C7PTN3"/>
<reference evidence="2" key="1">
    <citation type="submission" date="2015-01" db="EMBL/GenBank/DDBJ databases">
        <authorList>
            <person name="Aslett M.A."/>
            <person name="De Silva N."/>
        </authorList>
    </citation>
    <scope>NUCLEOTIDE SEQUENCE [LARGE SCALE GENOMIC DNA]</scope>
    <source>
        <strain evidence="2">R28058</strain>
    </source>
</reference>
<gene>
    <name evidence="1" type="ORF">R28058_16391</name>
</gene>
<evidence type="ECO:0000313" key="1">
    <source>
        <dbReference type="EMBL" id="CEQ03906.1"/>
    </source>
</evidence>